<evidence type="ECO:0000256" key="2">
    <source>
        <dbReference type="ARBA" id="ARBA00022833"/>
    </source>
</evidence>
<evidence type="ECO:0000256" key="1">
    <source>
        <dbReference type="ARBA" id="ARBA00022723"/>
    </source>
</evidence>
<dbReference type="GO" id="GO:0004674">
    <property type="term" value="F:protein serine/threonine kinase activity"/>
    <property type="evidence" value="ECO:0007669"/>
    <property type="project" value="UniProtKB-KW"/>
</dbReference>
<feature type="domain" description="Phorbol-ester/DAG-type" evidence="3">
    <location>
        <begin position="8"/>
        <end position="58"/>
    </location>
</feature>
<dbReference type="GeneID" id="6756305"/>
<sequence length="58" mass="6785">RTDDTIKKHRFRTHTYTSLTFCDKCTKTLFGLLRQGEQCRDCGYNVHRSCISELPPCC</sequence>
<dbReference type="InterPro" id="IPR046349">
    <property type="entry name" value="C1-like_sf"/>
</dbReference>
<dbReference type="RefSeq" id="XP_002115093.1">
    <property type="nucleotide sequence ID" value="XM_002115057.1"/>
</dbReference>
<dbReference type="GO" id="GO:0005737">
    <property type="term" value="C:cytoplasm"/>
    <property type="evidence" value="ECO:0007669"/>
    <property type="project" value="UniProtKB-SubCell"/>
</dbReference>
<dbReference type="AlphaFoldDB" id="B3S3Y2"/>
<accession>B3S3Y2</accession>
<dbReference type="PhylomeDB" id="B3S3Y2"/>
<dbReference type="SMART" id="SM00109">
    <property type="entry name" value="C1"/>
    <property type="match status" value="1"/>
</dbReference>
<dbReference type="InParanoid" id="B3S3Y2"/>
<protein>
    <recommendedName>
        <fullName evidence="3">Phorbol-ester/DAG-type domain-containing protein</fullName>
    </recommendedName>
</protein>
<dbReference type="PROSITE" id="PS50081">
    <property type="entry name" value="ZF_DAG_PE_2"/>
    <property type="match status" value="1"/>
</dbReference>
<dbReference type="eggNOG" id="KOG0696">
    <property type="taxonomic scope" value="Eukaryota"/>
</dbReference>
<dbReference type="GO" id="GO:0016020">
    <property type="term" value="C:membrane"/>
    <property type="evidence" value="ECO:0007669"/>
    <property type="project" value="UniProtKB-SubCell"/>
</dbReference>
<feature type="non-terminal residue" evidence="4">
    <location>
        <position position="58"/>
    </location>
</feature>
<keyword evidence="1" id="KW-0479">Metal-binding</keyword>
<dbReference type="PROSITE" id="PS00479">
    <property type="entry name" value="ZF_DAG_PE_1"/>
    <property type="match status" value="1"/>
</dbReference>
<dbReference type="GO" id="GO:0008270">
    <property type="term" value="F:zinc ion binding"/>
    <property type="evidence" value="ECO:0007669"/>
    <property type="project" value="UniProtKB-KW"/>
</dbReference>
<name>B3S3Y2_TRIAD</name>
<dbReference type="HOGENOM" id="CLU_2985067_0_0_1"/>
<dbReference type="InterPro" id="IPR020454">
    <property type="entry name" value="DAG/PE-bd"/>
</dbReference>
<gene>
    <name evidence="4" type="ORF">TRIADDRAFT_17996</name>
</gene>
<keyword evidence="2" id="KW-0862">Zinc</keyword>
<dbReference type="EMBL" id="DS985249">
    <property type="protein sequence ID" value="EDV22549.1"/>
    <property type="molecule type" value="Genomic_DNA"/>
</dbReference>
<dbReference type="STRING" id="10228.B3S3Y2"/>
<feature type="non-terminal residue" evidence="4">
    <location>
        <position position="1"/>
    </location>
</feature>
<dbReference type="InterPro" id="IPR002219">
    <property type="entry name" value="PKC_DAG/PE"/>
</dbReference>
<dbReference type="PANTHER" id="PTHR22968">
    <property type="entry name" value="PROTEIN KINASE C, MU"/>
    <property type="match status" value="1"/>
</dbReference>
<evidence type="ECO:0000259" key="3">
    <source>
        <dbReference type="PROSITE" id="PS50081"/>
    </source>
</evidence>
<dbReference type="OrthoDB" id="63267at2759"/>
<dbReference type="Proteomes" id="UP000009022">
    <property type="component" value="Unassembled WGS sequence"/>
</dbReference>
<dbReference type="PANTHER" id="PTHR22968:SF14">
    <property type="entry name" value="PROTEIN KINASE C"/>
    <property type="match status" value="1"/>
</dbReference>
<dbReference type="Pfam" id="PF00130">
    <property type="entry name" value="C1_1"/>
    <property type="match status" value="1"/>
</dbReference>
<evidence type="ECO:0000313" key="5">
    <source>
        <dbReference type="Proteomes" id="UP000009022"/>
    </source>
</evidence>
<proteinExistence type="predicted"/>
<dbReference type="KEGG" id="tad:TRIADDRAFT_17996"/>
<organism evidence="4 5">
    <name type="scientific">Trichoplax adhaerens</name>
    <name type="common">Trichoplax reptans</name>
    <dbReference type="NCBI Taxonomy" id="10228"/>
    <lineage>
        <taxon>Eukaryota</taxon>
        <taxon>Metazoa</taxon>
        <taxon>Placozoa</taxon>
        <taxon>Uniplacotomia</taxon>
        <taxon>Trichoplacea</taxon>
        <taxon>Trichoplacidae</taxon>
        <taxon>Trichoplax</taxon>
    </lineage>
</organism>
<dbReference type="Gene3D" id="3.30.60.20">
    <property type="match status" value="1"/>
</dbReference>
<dbReference type="SUPFAM" id="SSF57889">
    <property type="entry name" value="Cysteine-rich domain"/>
    <property type="match status" value="1"/>
</dbReference>
<dbReference type="CTD" id="6756305"/>
<dbReference type="PRINTS" id="PR00008">
    <property type="entry name" value="DAGPEDOMAIN"/>
</dbReference>
<keyword evidence="5" id="KW-1185">Reference proteome</keyword>
<evidence type="ECO:0000313" key="4">
    <source>
        <dbReference type="EMBL" id="EDV22549.1"/>
    </source>
</evidence>
<reference evidence="4 5" key="1">
    <citation type="journal article" date="2008" name="Nature">
        <title>The Trichoplax genome and the nature of placozoans.</title>
        <authorList>
            <person name="Srivastava M."/>
            <person name="Begovic E."/>
            <person name="Chapman J."/>
            <person name="Putnam N.H."/>
            <person name="Hellsten U."/>
            <person name="Kawashima T."/>
            <person name="Kuo A."/>
            <person name="Mitros T."/>
            <person name="Salamov A."/>
            <person name="Carpenter M.L."/>
            <person name="Signorovitch A.Y."/>
            <person name="Moreno M.A."/>
            <person name="Kamm K."/>
            <person name="Grimwood J."/>
            <person name="Schmutz J."/>
            <person name="Shapiro H."/>
            <person name="Grigoriev I.V."/>
            <person name="Buss L.W."/>
            <person name="Schierwater B."/>
            <person name="Dellaporta S.L."/>
            <person name="Rokhsar D.S."/>
        </authorList>
    </citation>
    <scope>NUCLEOTIDE SEQUENCE [LARGE SCALE GENOMIC DNA]</scope>
    <source>
        <strain evidence="4 5">Grell-BS-1999</strain>
    </source>
</reference>